<evidence type="ECO:0000256" key="1">
    <source>
        <dbReference type="SAM" id="MobiDB-lite"/>
    </source>
</evidence>
<name>A0A644VQU2_9ZZZZ</name>
<organism evidence="2">
    <name type="scientific">bioreactor metagenome</name>
    <dbReference type="NCBI Taxonomy" id="1076179"/>
    <lineage>
        <taxon>unclassified sequences</taxon>
        <taxon>metagenomes</taxon>
        <taxon>ecological metagenomes</taxon>
    </lineage>
</organism>
<sequence length="132" mass="14217">MTGGCSEGAASAEQIVRFASRPAAEMSRDFVLRKSDLFFAGSSADFLYGIRVEKRGKNRREGGVNPPARFGKGYDTALRPASYFPDSRIPLANQRFGRKAKPCSAETGPMDQSASAKGPKGPRHSQTFGLLS</sequence>
<protein>
    <submittedName>
        <fullName evidence="2">Uncharacterized protein</fullName>
    </submittedName>
</protein>
<gene>
    <name evidence="2" type="ORF">SDC9_39892</name>
</gene>
<reference evidence="2" key="1">
    <citation type="submission" date="2019-08" db="EMBL/GenBank/DDBJ databases">
        <authorList>
            <person name="Kucharzyk K."/>
            <person name="Murdoch R.W."/>
            <person name="Higgins S."/>
            <person name="Loffler F."/>
        </authorList>
    </citation>
    <scope>NUCLEOTIDE SEQUENCE</scope>
</reference>
<evidence type="ECO:0000313" key="2">
    <source>
        <dbReference type="EMBL" id="MPL93745.1"/>
    </source>
</evidence>
<comment type="caution">
    <text evidence="2">The sequence shown here is derived from an EMBL/GenBank/DDBJ whole genome shotgun (WGS) entry which is preliminary data.</text>
</comment>
<accession>A0A644VQU2</accession>
<dbReference type="AlphaFoldDB" id="A0A644VQU2"/>
<dbReference type="EMBL" id="VSSQ01000402">
    <property type="protein sequence ID" value="MPL93745.1"/>
    <property type="molecule type" value="Genomic_DNA"/>
</dbReference>
<feature type="region of interest" description="Disordered" evidence="1">
    <location>
        <begin position="95"/>
        <end position="132"/>
    </location>
</feature>
<proteinExistence type="predicted"/>